<name>A0ABM0JUL7_APLCA</name>
<proteinExistence type="predicted"/>
<dbReference type="InterPro" id="IPR037365">
    <property type="entry name" value="Slowmo/Ups"/>
</dbReference>
<feature type="domain" description="PRELI/MSF1" evidence="1">
    <location>
        <begin position="1"/>
        <end position="175"/>
    </location>
</feature>
<organism evidence="2 3">
    <name type="scientific">Aplysia californica</name>
    <name type="common">California sea hare</name>
    <dbReference type="NCBI Taxonomy" id="6500"/>
    <lineage>
        <taxon>Eukaryota</taxon>
        <taxon>Metazoa</taxon>
        <taxon>Spiralia</taxon>
        <taxon>Lophotrochozoa</taxon>
        <taxon>Mollusca</taxon>
        <taxon>Gastropoda</taxon>
        <taxon>Heterobranchia</taxon>
        <taxon>Euthyneura</taxon>
        <taxon>Tectipleura</taxon>
        <taxon>Aplysiida</taxon>
        <taxon>Aplysioidea</taxon>
        <taxon>Aplysiidae</taxon>
        <taxon>Aplysia</taxon>
    </lineage>
</organism>
<keyword evidence="2" id="KW-1185">Reference proteome</keyword>
<reference evidence="3" key="1">
    <citation type="submission" date="2025-08" db="UniProtKB">
        <authorList>
            <consortium name="RefSeq"/>
        </authorList>
    </citation>
    <scope>IDENTIFICATION</scope>
</reference>
<dbReference type="GeneID" id="101854098"/>
<gene>
    <name evidence="3" type="primary">LOC101854098</name>
</gene>
<dbReference type="PANTHER" id="PTHR11158">
    <property type="entry name" value="MSF1/PX19 RELATED"/>
    <property type="match status" value="1"/>
</dbReference>
<dbReference type="Pfam" id="PF04707">
    <property type="entry name" value="PRELI"/>
    <property type="match status" value="1"/>
</dbReference>
<dbReference type="InterPro" id="IPR006797">
    <property type="entry name" value="PRELI/MSF1_dom"/>
</dbReference>
<dbReference type="RefSeq" id="XP_005101877.1">
    <property type="nucleotide sequence ID" value="XM_005101820.3"/>
</dbReference>
<accession>A0ABM0JUL7</accession>
<evidence type="ECO:0000313" key="3">
    <source>
        <dbReference type="RefSeq" id="XP_005101877.1"/>
    </source>
</evidence>
<dbReference type="Proteomes" id="UP000694888">
    <property type="component" value="Unplaced"/>
</dbReference>
<evidence type="ECO:0000259" key="1">
    <source>
        <dbReference type="PROSITE" id="PS50904"/>
    </source>
</evidence>
<protein>
    <submittedName>
        <fullName evidence="3">PRELI domain-containing protein 2</fullName>
    </submittedName>
</protein>
<sequence>MVVSVELKHVFKYPLQFVVNTHLNKYPNEKDGLVHRVETIERKIDWIKGIDYRRRLAFCENVVPHVLRKMKILNEEQVVLEEQAWLDLDSGQMDIKSRNVTWSKYADMFEESRFAKAVDNPHWTQFEQHGYINIRFLGPLGKVLEMFAGKFLHVGAQKALRVMEELLHERCSRSET</sequence>
<evidence type="ECO:0000313" key="2">
    <source>
        <dbReference type="Proteomes" id="UP000694888"/>
    </source>
</evidence>
<dbReference type="PROSITE" id="PS50904">
    <property type="entry name" value="PRELI_MSF1"/>
    <property type="match status" value="1"/>
</dbReference>